<keyword evidence="2 11" id="KW-0963">Cytoplasm</keyword>
<keyword evidence="4 11" id="KW-0547">Nucleotide-binding</keyword>
<dbReference type="Pfam" id="PF22421">
    <property type="entry name" value="SYY_C-terminal"/>
    <property type="match status" value="1"/>
</dbReference>
<dbReference type="Gene3D" id="3.10.290.10">
    <property type="entry name" value="RNA-binding S4 domain"/>
    <property type="match status" value="1"/>
</dbReference>
<evidence type="ECO:0000256" key="10">
    <source>
        <dbReference type="ARBA" id="ARBA00060965"/>
    </source>
</evidence>
<comment type="function">
    <text evidence="11">Catalyzes the attachment of tyrosine to tRNA(Tyr) in a two-step reaction: tyrosine is first activated by ATP to form Tyr-AMP and then transferred to the acceptor end of tRNA(Tyr).</text>
</comment>
<dbReference type="InterPro" id="IPR036986">
    <property type="entry name" value="S4_RNA-bd_sf"/>
</dbReference>
<dbReference type="GO" id="GO:0004831">
    <property type="term" value="F:tyrosine-tRNA ligase activity"/>
    <property type="evidence" value="ECO:0007669"/>
    <property type="project" value="UniProtKB-UniRule"/>
</dbReference>
<evidence type="ECO:0000313" key="15">
    <source>
        <dbReference type="Proteomes" id="UP000824229"/>
    </source>
</evidence>
<dbReference type="EMBL" id="JAHLFQ010000024">
    <property type="protein sequence ID" value="MBU3803409.1"/>
    <property type="molecule type" value="Genomic_DNA"/>
</dbReference>
<dbReference type="InterPro" id="IPR024088">
    <property type="entry name" value="Tyr-tRNA-ligase_bac-type"/>
</dbReference>
<keyword evidence="7 11" id="KW-0648">Protein biosynthesis</keyword>
<dbReference type="AlphaFoldDB" id="A0A9E2K8D9"/>
<dbReference type="PANTHER" id="PTHR11766:SF0">
    <property type="entry name" value="TYROSINE--TRNA LIGASE, MITOCHONDRIAL"/>
    <property type="match status" value="1"/>
</dbReference>
<dbReference type="InterPro" id="IPR054608">
    <property type="entry name" value="SYY-like_C"/>
</dbReference>
<dbReference type="GO" id="GO:0005829">
    <property type="term" value="C:cytosol"/>
    <property type="evidence" value="ECO:0007669"/>
    <property type="project" value="TreeGrafter"/>
</dbReference>
<keyword evidence="5 11" id="KW-0067">ATP-binding</keyword>
<evidence type="ECO:0000256" key="9">
    <source>
        <dbReference type="ARBA" id="ARBA00048248"/>
    </source>
</evidence>
<dbReference type="InterPro" id="IPR001412">
    <property type="entry name" value="aa-tRNA-synth_I_CS"/>
</dbReference>
<reference evidence="14" key="2">
    <citation type="submission" date="2021-04" db="EMBL/GenBank/DDBJ databases">
        <authorList>
            <person name="Gilroy R."/>
        </authorList>
    </citation>
    <scope>NUCLEOTIDE SEQUENCE</scope>
    <source>
        <strain evidence="14">B5-657</strain>
    </source>
</reference>
<dbReference type="SUPFAM" id="SSF55174">
    <property type="entry name" value="Alpha-L RNA-binding motif"/>
    <property type="match status" value="1"/>
</dbReference>
<keyword evidence="8 11" id="KW-0030">Aminoacyl-tRNA synthetase</keyword>
<dbReference type="Gene3D" id="3.40.50.620">
    <property type="entry name" value="HUPs"/>
    <property type="match status" value="1"/>
</dbReference>
<evidence type="ECO:0000256" key="8">
    <source>
        <dbReference type="ARBA" id="ARBA00023146"/>
    </source>
</evidence>
<evidence type="ECO:0000256" key="5">
    <source>
        <dbReference type="ARBA" id="ARBA00022840"/>
    </source>
</evidence>
<dbReference type="InterPro" id="IPR014729">
    <property type="entry name" value="Rossmann-like_a/b/a_fold"/>
</dbReference>
<comment type="subcellular location">
    <subcellularLocation>
        <location evidence="1 11">Cytoplasm</location>
    </subcellularLocation>
</comment>
<dbReference type="CDD" id="cd00805">
    <property type="entry name" value="TyrRS_core"/>
    <property type="match status" value="1"/>
</dbReference>
<comment type="subunit">
    <text evidence="11">Homodimer.</text>
</comment>
<evidence type="ECO:0000256" key="7">
    <source>
        <dbReference type="ARBA" id="ARBA00022917"/>
    </source>
</evidence>
<gene>
    <name evidence="11" type="primary">tyrS</name>
    <name evidence="14" type="ORF">H9872_01430</name>
</gene>
<comment type="similarity">
    <text evidence="10 11">Belongs to the class-I aminoacyl-tRNA synthetase family. TyrS type 1 subfamily.</text>
</comment>
<dbReference type="GO" id="GO:0006437">
    <property type="term" value="P:tyrosyl-tRNA aminoacylation"/>
    <property type="evidence" value="ECO:0007669"/>
    <property type="project" value="UniProtKB-UniRule"/>
</dbReference>
<reference evidence="14" key="1">
    <citation type="journal article" date="2021" name="PeerJ">
        <title>Extensive microbial diversity within the chicken gut microbiome revealed by metagenomics and culture.</title>
        <authorList>
            <person name="Gilroy R."/>
            <person name="Ravi A."/>
            <person name="Getino M."/>
            <person name="Pursley I."/>
            <person name="Horton D.L."/>
            <person name="Alikhan N.F."/>
            <person name="Baker D."/>
            <person name="Gharbi K."/>
            <person name="Hall N."/>
            <person name="Watson M."/>
            <person name="Adriaenssens E.M."/>
            <person name="Foster-Nyarko E."/>
            <person name="Jarju S."/>
            <person name="Secka A."/>
            <person name="Antonio M."/>
            <person name="Oren A."/>
            <person name="Chaudhuri R.R."/>
            <person name="La Ragione R."/>
            <person name="Hildebrand F."/>
            <person name="Pallen M.J."/>
        </authorList>
    </citation>
    <scope>NUCLEOTIDE SEQUENCE</scope>
    <source>
        <strain evidence="14">B5-657</strain>
    </source>
</reference>
<keyword evidence="3 11" id="KW-0436">Ligase</keyword>
<accession>A0A9E2K8D9</accession>
<feature type="domain" description="Tyrosine--tRNA ligase SYY-like C-terminal" evidence="13">
    <location>
        <begin position="329"/>
        <end position="403"/>
    </location>
</feature>
<evidence type="ECO:0000259" key="13">
    <source>
        <dbReference type="Pfam" id="PF22421"/>
    </source>
</evidence>
<feature type="binding site" evidence="11">
    <location>
        <position position="168"/>
    </location>
    <ligand>
        <name>L-tyrosine</name>
        <dbReference type="ChEBI" id="CHEBI:58315"/>
    </ligand>
</feature>
<dbReference type="GO" id="GO:0042803">
    <property type="term" value="F:protein homodimerization activity"/>
    <property type="evidence" value="ECO:0007669"/>
    <property type="project" value="UniProtKB-ARBA"/>
</dbReference>
<dbReference type="SUPFAM" id="SSF52374">
    <property type="entry name" value="Nucleotidylyl transferase"/>
    <property type="match status" value="1"/>
</dbReference>
<evidence type="ECO:0000256" key="6">
    <source>
        <dbReference type="ARBA" id="ARBA00022884"/>
    </source>
</evidence>
<evidence type="ECO:0000256" key="11">
    <source>
        <dbReference type="HAMAP-Rule" id="MF_02006"/>
    </source>
</evidence>
<dbReference type="FunFam" id="1.10.240.10:FF:000001">
    <property type="entry name" value="Tyrosine--tRNA ligase"/>
    <property type="match status" value="1"/>
</dbReference>
<sequence length="408" mass="46253">MMNVFDILMERGFIQQCTHEKEIKELLDKEKVTFYIGFDPTADSLHVGHFVTVMAMSHMQRAGHRPIVLFGGGTGMVGDPTGKTDMRKMMTTETIDHNIACFKKQMSRFISFDNDAAIMVDNGDWLRNLNYIDFLREVGVHFSVNRMLTAECFKQRLEKGLSFLEFNYMLMQSYDFLELFRRYNCKLELGGNDQWSNILGGVELVRRLHGEQSFGMTFSLLTNSEGKKMGKTEKGAVWLDPEKTSPYEFYQYWRNVADADVKKCLSLLTYVPMDEVNALTNVEGSAINKAKERLAFEVTKIVHGEEEAHKADTAAKALFLGGAHGGSIPTTEFTSSDFEGGMDILTLLQQTKLVPSRSEGRRLVTQNGIKVNEQPVTDPNAQITMADFKDNELMIQKGKKVFHKVVLK</sequence>
<dbReference type="FunFam" id="3.40.50.620:FF:000008">
    <property type="entry name" value="Tyrosine--tRNA ligase"/>
    <property type="match status" value="1"/>
</dbReference>
<dbReference type="HAMAP" id="MF_02006">
    <property type="entry name" value="Tyr_tRNA_synth_type1"/>
    <property type="match status" value="1"/>
</dbReference>
<evidence type="ECO:0000256" key="4">
    <source>
        <dbReference type="ARBA" id="ARBA00022741"/>
    </source>
</evidence>
<feature type="binding site" evidence="11">
    <location>
        <position position="172"/>
    </location>
    <ligand>
        <name>L-tyrosine</name>
        <dbReference type="ChEBI" id="CHEBI:58315"/>
    </ligand>
</feature>
<evidence type="ECO:0000256" key="3">
    <source>
        <dbReference type="ARBA" id="ARBA00022598"/>
    </source>
</evidence>
<dbReference type="InterPro" id="IPR024107">
    <property type="entry name" value="Tyr-tRNA-ligase_bac_1"/>
</dbReference>
<dbReference type="PANTHER" id="PTHR11766">
    <property type="entry name" value="TYROSYL-TRNA SYNTHETASE"/>
    <property type="match status" value="1"/>
</dbReference>
<dbReference type="PROSITE" id="PS00178">
    <property type="entry name" value="AA_TRNA_LIGASE_I"/>
    <property type="match status" value="1"/>
</dbReference>
<dbReference type="CDD" id="cd00165">
    <property type="entry name" value="S4"/>
    <property type="match status" value="1"/>
</dbReference>
<feature type="binding site" evidence="11">
    <location>
        <position position="35"/>
    </location>
    <ligand>
        <name>L-tyrosine</name>
        <dbReference type="ChEBI" id="CHEBI:58315"/>
    </ligand>
</feature>
<evidence type="ECO:0000256" key="1">
    <source>
        <dbReference type="ARBA" id="ARBA00004496"/>
    </source>
</evidence>
<dbReference type="GO" id="GO:0003723">
    <property type="term" value="F:RNA binding"/>
    <property type="evidence" value="ECO:0007669"/>
    <property type="project" value="UniProtKB-KW"/>
</dbReference>
<feature type="short sequence motif" description="'KMSKS' region" evidence="11">
    <location>
        <begin position="228"/>
        <end position="232"/>
    </location>
</feature>
<comment type="caution">
    <text evidence="14">The sequence shown here is derived from an EMBL/GenBank/DDBJ whole genome shotgun (WGS) entry which is preliminary data.</text>
</comment>
<dbReference type="Gene3D" id="1.10.240.10">
    <property type="entry name" value="Tyrosyl-Transfer RNA Synthetase"/>
    <property type="match status" value="1"/>
</dbReference>
<feature type="short sequence motif" description="'HIGH' region" evidence="11">
    <location>
        <begin position="40"/>
        <end position="49"/>
    </location>
</feature>
<organism evidence="14 15">
    <name type="scientific">Candidatus Cellulosilyticum pullistercoris</name>
    <dbReference type="NCBI Taxonomy" id="2838521"/>
    <lineage>
        <taxon>Bacteria</taxon>
        <taxon>Bacillati</taxon>
        <taxon>Bacillota</taxon>
        <taxon>Clostridia</taxon>
        <taxon>Lachnospirales</taxon>
        <taxon>Cellulosilyticaceae</taxon>
        <taxon>Cellulosilyticum</taxon>
    </lineage>
</organism>
<comment type="catalytic activity">
    <reaction evidence="9 11">
        <text>tRNA(Tyr) + L-tyrosine + ATP = L-tyrosyl-tRNA(Tyr) + AMP + diphosphate + H(+)</text>
        <dbReference type="Rhea" id="RHEA:10220"/>
        <dbReference type="Rhea" id="RHEA-COMP:9706"/>
        <dbReference type="Rhea" id="RHEA-COMP:9707"/>
        <dbReference type="ChEBI" id="CHEBI:15378"/>
        <dbReference type="ChEBI" id="CHEBI:30616"/>
        <dbReference type="ChEBI" id="CHEBI:33019"/>
        <dbReference type="ChEBI" id="CHEBI:58315"/>
        <dbReference type="ChEBI" id="CHEBI:78442"/>
        <dbReference type="ChEBI" id="CHEBI:78536"/>
        <dbReference type="ChEBI" id="CHEBI:456215"/>
        <dbReference type="EC" id="6.1.1.1"/>
    </reaction>
</comment>
<proteinExistence type="inferred from homology"/>
<name>A0A9E2K8D9_9FIRM</name>
<dbReference type="PROSITE" id="PS50889">
    <property type="entry name" value="S4"/>
    <property type="match status" value="1"/>
</dbReference>
<dbReference type="Proteomes" id="UP000824229">
    <property type="component" value="Unassembled WGS sequence"/>
</dbReference>
<dbReference type="GO" id="GO:0005524">
    <property type="term" value="F:ATP binding"/>
    <property type="evidence" value="ECO:0007669"/>
    <property type="project" value="UniProtKB-UniRule"/>
</dbReference>
<evidence type="ECO:0000256" key="2">
    <source>
        <dbReference type="ARBA" id="ARBA00022490"/>
    </source>
</evidence>
<feature type="binding site" evidence="11">
    <location>
        <position position="231"/>
    </location>
    <ligand>
        <name>ATP</name>
        <dbReference type="ChEBI" id="CHEBI:30616"/>
    </ligand>
</feature>
<keyword evidence="6 12" id="KW-0694">RNA-binding</keyword>
<dbReference type="PRINTS" id="PR01040">
    <property type="entry name" value="TRNASYNTHTYR"/>
</dbReference>
<evidence type="ECO:0000313" key="14">
    <source>
        <dbReference type="EMBL" id="MBU3803409.1"/>
    </source>
</evidence>
<dbReference type="EC" id="6.1.1.1" evidence="11"/>
<protein>
    <recommendedName>
        <fullName evidence="11">Tyrosine--tRNA ligase</fullName>
        <ecNumber evidence="11">6.1.1.1</ecNumber>
    </recommendedName>
    <alternativeName>
        <fullName evidence="11">Tyrosyl-tRNA synthetase</fullName>
        <shortName evidence="11">TyrRS</shortName>
    </alternativeName>
</protein>
<evidence type="ECO:0000256" key="12">
    <source>
        <dbReference type="PROSITE-ProRule" id="PRU00182"/>
    </source>
</evidence>
<dbReference type="InterPro" id="IPR002307">
    <property type="entry name" value="Tyr-tRNA-ligase"/>
</dbReference>
<dbReference type="Pfam" id="PF00579">
    <property type="entry name" value="tRNA-synt_1b"/>
    <property type="match status" value="1"/>
</dbReference>
<dbReference type="NCBIfam" id="TIGR00234">
    <property type="entry name" value="tyrS"/>
    <property type="match status" value="1"/>
</dbReference>
<dbReference type="InterPro" id="IPR002305">
    <property type="entry name" value="aa-tRNA-synth_Ic"/>
</dbReference>